<proteinExistence type="predicted"/>
<gene>
    <name evidence="1" type="ORF">PR048_024888</name>
</gene>
<keyword evidence="2" id="KW-1185">Reference proteome</keyword>
<evidence type="ECO:0000313" key="1">
    <source>
        <dbReference type="EMBL" id="KAJ8874048.1"/>
    </source>
</evidence>
<organism evidence="1 2">
    <name type="scientific">Dryococelus australis</name>
    <dbReference type="NCBI Taxonomy" id="614101"/>
    <lineage>
        <taxon>Eukaryota</taxon>
        <taxon>Metazoa</taxon>
        <taxon>Ecdysozoa</taxon>
        <taxon>Arthropoda</taxon>
        <taxon>Hexapoda</taxon>
        <taxon>Insecta</taxon>
        <taxon>Pterygota</taxon>
        <taxon>Neoptera</taxon>
        <taxon>Polyneoptera</taxon>
        <taxon>Phasmatodea</taxon>
        <taxon>Verophasmatodea</taxon>
        <taxon>Anareolatae</taxon>
        <taxon>Phasmatidae</taxon>
        <taxon>Eurycanthinae</taxon>
        <taxon>Dryococelus</taxon>
    </lineage>
</organism>
<protein>
    <submittedName>
        <fullName evidence="1">Uncharacterized protein</fullName>
    </submittedName>
</protein>
<evidence type="ECO:0000313" key="2">
    <source>
        <dbReference type="Proteomes" id="UP001159363"/>
    </source>
</evidence>
<dbReference type="Proteomes" id="UP001159363">
    <property type="component" value="Chromosome 9"/>
</dbReference>
<comment type="caution">
    <text evidence="1">The sequence shown here is derived from an EMBL/GenBank/DDBJ whole genome shotgun (WGS) entry which is preliminary data.</text>
</comment>
<accession>A0ABQ9GPV5</accession>
<reference evidence="1 2" key="1">
    <citation type="submission" date="2023-02" db="EMBL/GenBank/DDBJ databases">
        <title>LHISI_Scaffold_Assembly.</title>
        <authorList>
            <person name="Stuart O.P."/>
            <person name="Cleave R."/>
            <person name="Magrath M.J.L."/>
            <person name="Mikheyev A.S."/>
        </authorList>
    </citation>
    <scope>NUCLEOTIDE SEQUENCE [LARGE SCALE GENOMIC DNA]</scope>
    <source>
        <strain evidence="1">Daus_M_001</strain>
        <tissue evidence="1">Leg muscle</tissue>
    </source>
</reference>
<name>A0ABQ9GPV5_9NEOP</name>
<sequence length="340" mass="37240">MCRLTSKEPPPHFTSAQLPNPWWNVDSGRVPIGAVVAERLACSPPTKANRVQSTAGPPPDFRMWETCWTMPLVSELSRGFPVSSALSFRRLSILTSITLIGSQDLAVKSRPNLFTHSLICLLFNHLASTSVLIFDFFTGRAIDLATRDPSEEVAGTVSIMLEEVDGCTAVVLLLDPQRLTRMDEKLSTIPLSPVTPTSKFSEALLKFYFQDIPPPHANKRTMPLVGGFYRGSHVSPALSFRRCSILTSFTLIGSEALDVKSRPNLSTHALTVAFLRDKHKPMLVAWFRIHAGNTRCQDLCLGHLGKVRGKCARATTDTSTLSVCQGTALCGLYEDSLLGA</sequence>
<dbReference type="EMBL" id="JARBHB010000010">
    <property type="protein sequence ID" value="KAJ8874048.1"/>
    <property type="molecule type" value="Genomic_DNA"/>
</dbReference>